<accession>A0A6A5X913</accession>
<organism evidence="1 2">
    <name type="scientific">Aaosphaeria arxii CBS 175.79</name>
    <dbReference type="NCBI Taxonomy" id="1450172"/>
    <lineage>
        <taxon>Eukaryota</taxon>
        <taxon>Fungi</taxon>
        <taxon>Dikarya</taxon>
        <taxon>Ascomycota</taxon>
        <taxon>Pezizomycotina</taxon>
        <taxon>Dothideomycetes</taxon>
        <taxon>Pleosporomycetidae</taxon>
        <taxon>Pleosporales</taxon>
        <taxon>Pleosporales incertae sedis</taxon>
        <taxon>Aaosphaeria</taxon>
    </lineage>
</organism>
<dbReference type="RefSeq" id="XP_033377739.1">
    <property type="nucleotide sequence ID" value="XM_033529447.1"/>
</dbReference>
<protein>
    <submittedName>
        <fullName evidence="1">Uncharacterized protein</fullName>
    </submittedName>
</protein>
<proteinExistence type="predicted"/>
<dbReference type="Proteomes" id="UP000799778">
    <property type="component" value="Unassembled WGS sequence"/>
</dbReference>
<evidence type="ECO:0000313" key="1">
    <source>
        <dbReference type="EMBL" id="KAF2009400.1"/>
    </source>
</evidence>
<reference evidence="1" key="1">
    <citation type="journal article" date="2020" name="Stud. Mycol.">
        <title>101 Dothideomycetes genomes: a test case for predicting lifestyles and emergence of pathogens.</title>
        <authorList>
            <person name="Haridas S."/>
            <person name="Albert R."/>
            <person name="Binder M."/>
            <person name="Bloem J."/>
            <person name="Labutti K."/>
            <person name="Salamov A."/>
            <person name="Andreopoulos B."/>
            <person name="Baker S."/>
            <person name="Barry K."/>
            <person name="Bills G."/>
            <person name="Bluhm B."/>
            <person name="Cannon C."/>
            <person name="Castanera R."/>
            <person name="Culley D."/>
            <person name="Daum C."/>
            <person name="Ezra D."/>
            <person name="Gonzalez J."/>
            <person name="Henrissat B."/>
            <person name="Kuo A."/>
            <person name="Liang C."/>
            <person name="Lipzen A."/>
            <person name="Lutzoni F."/>
            <person name="Magnuson J."/>
            <person name="Mondo S."/>
            <person name="Nolan M."/>
            <person name="Ohm R."/>
            <person name="Pangilinan J."/>
            <person name="Park H.-J."/>
            <person name="Ramirez L."/>
            <person name="Alfaro M."/>
            <person name="Sun H."/>
            <person name="Tritt A."/>
            <person name="Yoshinaga Y."/>
            <person name="Zwiers L.-H."/>
            <person name="Turgeon B."/>
            <person name="Goodwin S."/>
            <person name="Spatafora J."/>
            <person name="Crous P."/>
            <person name="Grigoriev I."/>
        </authorList>
    </citation>
    <scope>NUCLEOTIDE SEQUENCE</scope>
    <source>
        <strain evidence="1">CBS 175.79</strain>
    </source>
</reference>
<dbReference type="EMBL" id="ML978078">
    <property type="protein sequence ID" value="KAF2009400.1"/>
    <property type="molecule type" value="Genomic_DNA"/>
</dbReference>
<gene>
    <name evidence="1" type="ORF">BU24DRAFT_428315</name>
</gene>
<sequence>MAKCLVGRYQLHKCHGCEMVKPALRPWHSILWHGGDVEAMEASHSIPHSTQSSHRNLMGLDLFGYS</sequence>
<dbReference type="GeneID" id="54286844"/>
<evidence type="ECO:0000313" key="2">
    <source>
        <dbReference type="Proteomes" id="UP000799778"/>
    </source>
</evidence>
<name>A0A6A5X913_9PLEO</name>
<dbReference type="AlphaFoldDB" id="A0A6A5X913"/>
<keyword evidence="2" id="KW-1185">Reference proteome</keyword>